<evidence type="ECO:0000256" key="1">
    <source>
        <dbReference type="SAM" id="SignalP"/>
    </source>
</evidence>
<evidence type="ECO:0000313" key="2">
    <source>
        <dbReference type="EMBL" id="JAA60936.1"/>
    </source>
</evidence>
<reference evidence="2" key="1">
    <citation type="submission" date="2012-11" db="EMBL/GenBank/DDBJ databases">
        <authorList>
            <person name="Lucero-Rivera Y.E."/>
            <person name="Tovar-Ramirez D."/>
        </authorList>
    </citation>
    <scope>NUCLEOTIDE SEQUENCE</scope>
    <source>
        <tissue evidence="2">Salivary gland</tissue>
    </source>
</reference>
<sequence>MQHMGYSLLPFIDFLLVTAVEIRVVYSEFHQVVSPFKCSDKAPVRGANARSARQQRPLLGGARVTHTFPKHF</sequence>
<feature type="non-terminal residue" evidence="2">
    <location>
        <position position="72"/>
    </location>
</feature>
<proteinExistence type="evidence at transcript level"/>
<feature type="signal peptide" evidence="1">
    <location>
        <begin position="1"/>
        <end position="19"/>
    </location>
</feature>
<reference evidence="2" key="2">
    <citation type="journal article" date="2015" name="J. Proteomics">
        <title>Sexual differences in the sialomes of the zebra tick, Rhipicephalus pulchellus.</title>
        <authorList>
            <person name="Tan A.W."/>
            <person name="Francischetti I.M."/>
            <person name="Slovak M."/>
            <person name="Kini R.M."/>
            <person name="Ribeiro J.M."/>
        </authorList>
    </citation>
    <scope>NUCLEOTIDE SEQUENCE</scope>
    <source>
        <tissue evidence="2">Salivary gland</tissue>
    </source>
</reference>
<accession>L7M9E6</accession>
<keyword evidence="1" id="KW-0732">Signal</keyword>
<dbReference type="AlphaFoldDB" id="L7M9E6"/>
<feature type="chain" id="PRO_5003981940" evidence="1">
    <location>
        <begin position="20"/>
        <end position="72"/>
    </location>
</feature>
<name>L7M9E6_RHIPC</name>
<protein>
    <submittedName>
        <fullName evidence="2">Putative secreted peptide</fullName>
    </submittedName>
</protein>
<dbReference type="EMBL" id="GACK01004098">
    <property type="protein sequence ID" value="JAA60936.1"/>
    <property type="molecule type" value="mRNA"/>
</dbReference>
<organism evidence="2">
    <name type="scientific">Rhipicephalus pulchellus</name>
    <name type="common">Yellow backed tick</name>
    <name type="synonym">Dermacentor pulchellus</name>
    <dbReference type="NCBI Taxonomy" id="72859"/>
    <lineage>
        <taxon>Eukaryota</taxon>
        <taxon>Metazoa</taxon>
        <taxon>Ecdysozoa</taxon>
        <taxon>Arthropoda</taxon>
        <taxon>Chelicerata</taxon>
        <taxon>Arachnida</taxon>
        <taxon>Acari</taxon>
        <taxon>Parasitiformes</taxon>
        <taxon>Ixodida</taxon>
        <taxon>Ixodoidea</taxon>
        <taxon>Ixodidae</taxon>
        <taxon>Rhipicephalinae</taxon>
        <taxon>Rhipicephalus</taxon>
        <taxon>Rhipicephalus</taxon>
    </lineage>
</organism>